<gene>
    <name evidence="1" type="ORF">F3087_20315</name>
</gene>
<protein>
    <submittedName>
        <fullName evidence="1">Uncharacterized protein</fullName>
    </submittedName>
</protein>
<dbReference type="Proteomes" id="UP000323876">
    <property type="component" value="Unassembled WGS sequence"/>
</dbReference>
<name>A0A5N0EG81_9NOCA</name>
<comment type="caution">
    <text evidence="1">The sequence shown here is derived from an EMBL/GenBank/DDBJ whole genome shotgun (WGS) entry which is preliminary data.</text>
</comment>
<reference evidence="1 2" key="1">
    <citation type="submission" date="2019-09" db="EMBL/GenBank/DDBJ databases">
        <authorList>
            <person name="Wang X."/>
        </authorList>
    </citation>
    <scope>NUCLEOTIDE SEQUENCE [LARGE SCALE GENOMIC DNA]</scope>
    <source>
        <strain evidence="1 2">CICC 11023</strain>
    </source>
</reference>
<evidence type="ECO:0000313" key="1">
    <source>
        <dbReference type="EMBL" id="KAA8887244.1"/>
    </source>
</evidence>
<dbReference type="RefSeq" id="WP_150403574.1">
    <property type="nucleotide sequence ID" value="NZ_VXLC01000008.1"/>
</dbReference>
<accession>A0A5N0EG81</accession>
<evidence type="ECO:0000313" key="2">
    <source>
        <dbReference type="Proteomes" id="UP000323876"/>
    </source>
</evidence>
<keyword evidence="2" id="KW-1185">Reference proteome</keyword>
<dbReference type="EMBL" id="VXLC01000008">
    <property type="protein sequence ID" value="KAA8887244.1"/>
    <property type="molecule type" value="Genomic_DNA"/>
</dbReference>
<proteinExistence type="predicted"/>
<sequence length="79" mass="8242">MNARYRSRRLTLCVVVPSGRVPPIGVSTMCLPALVANDSVPVGWPVSVTTCSASSRASADSPFTATVRYAPICSAAASW</sequence>
<dbReference type="AlphaFoldDB" id="A0A5N0EG81"/>
<organism evidence="1 2">
    <name type="scientific">Nocardia colli</name>
    <dbReference type="NCBI Taxonomy" id="2545717"/>
    <lineage>
        <taxon>Bacteria</taxon>
        <taxon>Bacillati</taxon>
        <taxon>Actinomycetota</taxon>
        <taxon>Actinomycetes</taxon>
        <taxon>Mycobacteriales</taxon>
        <taxon>Nocardiaceae</taxon>
        <taxon>Nocardia</taxon>
    </lineage>
</organism>